<comment type="caution">
    <text evidence="1">The sequence shown here is derived from an EMBL/GenBank/DDBJ whole genome shotgun (WGS) entry which is preliminary data.</text>
</comment>
<proteinExistence type="predicted"/>
<gene>
    <name evidence="1" type="ORF">CCFV1_ORF005</name>
</gene>
<sequence length="96" mass="10904">MSSTHNAATPDLLRAYKRRREVTDKRIDVDMDVAVSPSTSKKRCLINSRSPLSARLVETWYGLAHLNKSRVMWIVGGNLLRIEEETTDVDLMCIAE</sequence>
<dbReference type="EMBL" id="CAUOPR010000001">
    <property type="protein sequence ID" value="CAJ2002051.1"/>
    <property type="molecule type" value="Genomic_DNA"/>
</dbReference>
<name>A0ABC8QJG4_9VIRU</name>
<keyword evidence="2" id="KW-1185">Reference proteome</keyword>
<protein>
    <submittedName>
        <fullName evidence="1">Uncharacterized protein</fullName>
    </submittedName>
</protein>
<organism evidence="1 2">
    <name type="scientific">Cotesia congregata filamentous virus 1</name>
    <dbReference type="NCBI Taxonomy" id="3064291"/>
    <lineage>
        <taxon>Viruses</taxon>
        <taxon>Viruses incertae sedis</taxon>
        <taxon>Naldaviricetes</taxon>
        <taxon>Lefavirales</taxon>
        <taxon>Filamentoviridae</taxon>
        <taxon>Betafilamentovirus</taxon>
        <taxon>Betafilamentovirus cocongregatae</taxon>
    </lineage>
</organism>
<evidence type="ECO:0000313" key="1">
    <source>
        <dbReference type="EMBL" id="CAJ2002051.1"/>
    </source>
</evidence>
<dbReference type="Proteomes" id="UP001642380">
    <property type="component" value="Unassembled WGS sequence"/>
</dbReference>
<evidence type="ECO:0000313" key="2">
    <source>
        <dbReference type="Proteomes" id="UP001642380"/>
    </source>
</evidence>
<reference evidence="1 2" key="1">
    <citation type="submission" date="2024-01" db="EMBL/GenBank/DDBJ databases">
        <authorList>
            <person name="Guinet B."/>
        </authorList>
    </citation>
    <scope>NUCLEOTIDE SEQUENCE [LARGE SCALE GENOMIC DNA]</scope>
</reference>
<accession>A0ABC8QJG4</accession>